<dbReference type="EMBL" id="WMEZ01000004">
    <property type="protein sequence ID" value="MYL50242.1"/>
    <property type="molecule type" value="Genomic_DNA"/>
</dbReference>
<accession>A0A845E5U3</accession>
<sequence length="75" mass="8691">MIKLLNRASKTKRSLGMMYIDENGNVTQRKIRVVEVRVNHVLAYCYNRKQVRSFKKDGVLSVYPYKERTGVAVNG</sequence>
<dbReference type="AlphaFoldDB" id="A0A845E5U3"/>
<dbReference type="OrthoDB" id="2112405at2"/>
<dbReference type="PROSITE" id="PS52050">
    <property type="entry name" value="WYL"/>
    <property type="match status" value="1"/>
</dbReference>
<evidence type="ECO:0000313" key="1">
    <source>
        <dbReference type="EMBL" id="MYL50242.1"/>
    </source>
</evidence>
<reference evidence="1 2" key="1">
    <citation type="submission" date="2019-11" db="EMBL/GenBank/DDBJ databases">
        <title>Genome sequences of 17 halophilic strains isolated from different environments.</title>
        <authorList>
            <person name="Furrow R.E."/>
        </authorList>
    </citation>
    <scope>NUCLEOTIDE SEQUENCE [LARGE SCALE GENOMIC DNA]</scope>
    <source>
        <strain evidence="1 2">22505_10_Sand</strain>
    </source>
</reference>
<evidence type="ECO:0008006" key="3">
    <source>
        <dbReference type="Google" id="ProtNLM"/>
    </source>
</evidence>
<organism evidence="1 2">
    <name type="scientific">Halobacillus litoralis</name>
    <dbReference type="NCBI Taxonomy" id="45668"/>
    <lineage>
        <taxon>Bacteria</taxon>
        <taxon>Bacillati</taxon>
        <taxon>Bacillota</taxon>
        <taxon>Bacilli</taxon>
        <taxon>Bacillales</taxon>
        <taxon>Bacillaceae</taxon>
        <taxon>Halobacillus</taxon>
    </lineage>
</organism>
<protein>
    <recommendedName>
        <fullName evidence="3">WYL domain-containing protein</fullName>
    </recommendedName>
</protein>
<name>A0A845E5U3_9BACI</name>
<gene>
    <name evidence="1" type="ORF">GLV98_12160</name>
</gene>
<proteinExistence type="predicted"/>
<evidence type="ECO:0000313" key="2">
    <source>
        <dbReference type="Proteomes" id="UP000447393"/>
    </source>
</evidence>
<dbReference type="RefSeq" id="WP_160915523.1">
    <property type="nucleotide sequence ID" value="NZ_WMEZ01000004.1"/>
</dbReference>
<comment type="caution">
    <text evidence="1">The sequence shown here is derived from an EMBL/GenBank/DDBJ whole genome shotgun (WGS) entry which is preliminary data.</text>
</comment>
<dbReference type="Proteomes" id="UP000447393">
    <property type="component" value="Unassembled WGS sequence"/>
</dbReference>